<feature type="transmembrane region" description="Helical" evidence="1">
    <location>
        <begin position="208"/>
        <end position="235"/>
    </location>
</feature>
<organism evidence="3 4">
    <name type="scientific">Candidatus Woesebacteria bacterium GW2011_GWB1_38_8</name>
    <dbReference type="NCBI Taxonomy" id="1618570"/>
    <lineage>
        <taxon>Bacteria</taxon>
        <taxon>Candidatus Woeseibacteriota</taxon>
    </lineage>
</organism>
<proteinExistence type="predicted"/>
<dbReference type="EMBL" id="LBVL01000004">
    <property type="protein sequence ID" value="KKQ85771.1"/>
    <property type="molecule type" value="Genomic_DNA"/>
</dbReference>
<protein>
    <submittedName>
        <fullName evidence="3">Lipopolysaccharide core biosynthesis glycosyltransferase</fullName>
    </submittedName>
</protein>
<evidence type="ECO:0000256" key="1">
    <source>
        <dbReference type="SAM" id="Phobius"/>
    </source>
</evidence>
<dbReference type="GO" id="GO:0016740">
    <property type="term" value="F:transferase activity"/>
    <property type="evidence" value="ECO:0007669"/>
    <property type="project" value="UniProtKB-KW"/>
</dbReference>
<keyword evidence="1" id="KW-0812">Transmembrane</keyword>
<dbReference type="InterPro" id="IPR029044">
    <property type="entry name" value="Nucleotide-diphossugar_trans"/>
</dbReference>
<keyword evidence="3" id="KW-0808">Transferase</keyword>
<dbReference type="Gene3D" id="3.90.550.10">
    <property type="entry name" value="Spore Coat Polysaccharide Biosynthesis Protein SpsA, Chain A"/>
    <property type="match status" value="1"/>
</dbReference>
<name>A0A0G0P8Y3_9BACT</name>
<evidence type="ECO:0000259" key="2">
    <source>
        <dbReference type="Pfam" id="PF00535"/>
    </source>
</evidence>
<dbReference type="InterPro" id="IPR001173">
    <property type="entry name" value="Glyco_trans_2-like"/>
</dbReference>
<dbReference type="CDD" id="cd02511">
    <property type="entry name" value="Beta4Glucosyltransferase"/>
    <property type="match status" value="1"/>
</dbReference>
<dbReference type="SUPFAM" id="SSF53448">
    <property type="entry name" value="Nucleotide-diphospho-sugar transferases"/>
    <property type="match status" value="1"/>
</dbReference>
<keyword evidence="1" id="KW-1133">Transmembrane helix</keyword>
<dbReference type="STRING" id="1618570.UT08_C0004G0083"/>
<comment type="caution">
    <text evidence="3">The sequence shown here is derived from an EMBL/GenBank/DDBJ whole genome shotgun (WGS) entry which is preliminary data.</text>
</comment>
<dbReference type="AlphaFoldDB" id="A0A0G0P8Y3"/>
<feature type="domain" description="Glycosyltransferase 2-like" evidence="2">
    <location>
        <begin position="3"/>
        <end position="131"/>
    </location>
</feature>
<sequence>MISAVILTKNEEKNIKSCIDNISFCDEIIVIDDCSIDKTTEIAKNMGAKVFLRMMNKDFSAQSNFGMQKASGDWILLIDADERVSNELKQEIQNSLNNDRTVYKFRRIDYIWGRWLKHGESGTTQAVRLVKRNSGKWIRRVHPYFRTTKDVALLSNPIFHYPHQNVRLFLESINRWSTWHAIANQEECKQSSLVKILFFPLGHFVKNYLFRLGFLDGLAGFVYAVMMSLHSFLAWSKLWIQQKNFKIN</sequence>
<dbReference type="Proteomes" id="UP000034081">
    <property type="component" value="Unassembled WGS sequence"/>
</dbReference>
<dbReference type="Pfam" id="PF00535">
    <property type="entry name" value="Glycos_transf_2"/>
    <property type="match status" value="1"/>
</dbReference>
<evidence type="ECO:0000313" key="4">
    <source>
        <dbReference type="Proteomes" id="UP000034081"/>
    </source>
</evidence>
<evidence type="ECO:0000313" key="3">
    <source>
        <dbReference type="EMBL" id="KKQ85771.1"/>
    </source>
</evidence>
<keyword evidence="1" id="KW-0472">Membrane</keyword>
<dbReference type="PANTHER" id="PTHR43630">
    <property type="entry name" value="POLY-BETA-1,6-N-ACETYL-D-GLUCOSAMINE SYNTHASE"/>
    <property type="match status" value="1"/>
</dbReference>
<accession>A0A0G0P8Y3</accession>
<dbReference type="PANTHER" id="PTHR43630:SF2">
    <property type="entry name" value="GLYCOSYLTRANSFERASE"/>
    <property type="match status" value="1"/>
</dbReference>
<gene>
    <name evidence="3" type="ORF">UT08_C0004G0083</name>
</gene>
<reference evidence="3 4" key="1">
    <citation type="journal article" date="2015" name="Nature">
        <title>rRNA introns, odd ribosomes, and small enigmatic genomes across a large radiation of phyla.</title>
        <authorList>
            <person name="Brown C.T."/>
            <person name="Hug L.A."/>
            <person name="Thomas B.C."/>
            <person name="Sharon I."/>
            <person name="Castelle C.J."/>
            <person name="Singh A."/>
            <person name="Wilkins M.J."/>
            <person name="Williams K.H."/>
            <person name="Banfield J.F."/>
        </authorList>
    </citation>
    <scope>NUCLEOTIDE SEQUENCE [LARGE SCALE GENOMIC DNA]</scope>
</reference>